<dbReference type="AlphaFoldDB" id="A0A8J3RLG2"/>
<keyword evidence="4" id="KW-1185">Reference proteome</keyword>
<feature type="region of interest" description="Disordered" evidence="1">
    <location>
        <begin position="40"/>
        <end position="74"/>
    </location>
</feature>
<evidence type="ECO:0000313" key="4">
    <source>
        <dbReference type="Proteomes" id="UP000616724"/>
    </source>
</evidence>
<evidence type="ECO:0000313" key="3">
    <source>
        <dbReference type="EMBL" id="GIH77857.1"/>
    </source>
</evidence>
<dbReference type="EMBL" id="BOOH01000036">
    <property type="protein sequence ID" value="GIH77857.1"/>
    <property type="molecule type" value="Genomic_DNA"/>
</dbReference>
<proteinExistence type="predicted"/>
<name>A0A8J3RLG2_9ACTN</name>
<dbReference type="CDD" id="cd06577">
    <property type="entry name" value="PASTA_pknB"/>
    <property type="match status" value="1"/>
</dbReference>
<protein>
    <recommendedName>
        <fullName evidence="2">PASTA domain-containing protein</fullName>
    </recommendedName>
</protein>
<dbReference type="Proteomes" id="UP000616724">
    <property type="component" value="Unassembled WGS sequence"/>
</dbReference>
<evidence type="ECO:0000259" key="2">
    <source>
        <dbReference type="PROSITE" id="PS51178"/>
    </source>
</evidence>
<dbReference type="Gene3D" id="3.30.10.20">
    <property type="match status" value="1"/>
</dbReference>
<dbReference type="RefSeq" id="WP_203892420.1">
    <property type="nucleotide sequence ID" value="NZ_BOOH01000036.1"/>
</dbReference>
<organism evidence="3 4">
    <name type="scientific">Planobispora longispora</name>
    <dbReference type="NCBI Taxonomy" id="28887"/>
    <lineage>
        <taxon>Bacteria</taxon>
        <taxon>Bacillati</taxon>
        <taxon>Actinomycetota</taxon>
        <taxon>Actinomycetes</taxon>
        <taxon>Streptosporangiales</taxon>
        <taxon>Streptosporangiaceae</taxon>
        <taxon>Planobispora</taxon>
    </lineage>
</organism>
<comment type="caution">
    <text evidence="3">The sequence shown here is derived from an EMBL/GenBank/DDBJ whole genome shotgun (WGS) entry which is preliminary data.</text>
</comment>
<sequence length="152" mass="15990">MTYQPSMPPARRGFSGAAVALIAILALGAGCLGGVAVSGTSSTSDTMAAPDRTAGTKAARAVPEDTGLPEAAQDEPEYVKLPDFKGQNAAVAKQWLVDQGWDEFKNIKLGSQDPYDTIVILPENWTVTKQSHRPGSKVKIGSTIVLTCTKES</sequence>
<accession>A0A8J3RLG2</accession>
<feature type="domain" description="PASTA" evidence="2">
    <location>
        <begin position="75"/>
        <end position="150"/>
    </location>
</feature>
<evidence type="ECO:0000256" key="1">
    <source>
        <dbReference type="SAM" id="MobiDB-lite"/>
    </source>
</evidence>
<reference evidence="3 4" key="1">
    <citation type="submission" date="2021-01" db="EMBL/GenBank/DDBJ databases">
        <title>Whole genome shotgun sequence of Planobispora longispora NBRC 13918.</title>
        <authorList>
            <person name="Komaki H."/>
            <person name="Tamura T."/>
        </authorList>
    </citation>
    <scope>NUCLEOTIDE SEQUENCE [LARGE SCALE GENOMIC DNA]</scope>
    <source>
        <strain evidence="3 4">NBRC 13918</strain>
    </source>
</reference>
<gene>
    <name evidence="3" type="ORF">Plo01_42860</name>
</gene>
<dbReference type="SMART" id="SM00740">
    <property type="entry name" value="PASTA"/>
    <property type="match status" value="1"/>
</dbReference>
<dbReference type="Pfam" id="PF03793">
    <property type="entry name" value="PASTA"/>
    <property type="match status" value="1"/>
</dbReference>
<dbReference type="PROSITE" id="PS51178">
    <property type="entry name" value="PASTA"/>
    <property type="match status" value="1"/>
</dbReference>
<dbReference type="InterPro" id="IPR005543">
    <property type="entry name" value="PASTA_dom"/>
</dbReference>